<protein>
    <submittedName>
        <fullName evidence="1">Uncharacterized protein</fullName>
    </submittedName>
</protein>
<sequence length="21" mass="2425">MICLRAEAGWFALFPIVDAWD</sequence>
<evidence type="ECO:0000313" key="1">
    <source>
        <dbReference type="EMBL" id="JAD65764.1"/>
    </source>
</evidence>
<name>A0A0A9BP86_ARUDO</name>
<reference evidence="1" key="1">
    <citation type="submission" date="2014-09" db="EMBL/GenBank/DDBJ databases">
        <authorList>
            <person name="Magalhaes I.L.F."/>
            <person name="Oliveira U."/>
            <person name="Santos F.R."/>
            <person name="Vidigal T.H.D.A."/>
            <person name="Brescovit A.D."/>
            <person name="Santos A.J."/>
        </authorList>
    </citation>
    <scope>NUCLEOTIDE SEQUENCE</scope>
    <source>
        <tissue evidence="1">Shoot tissue taken approximately 20 cm above the soil surface</tissue>
    </source>
</reference>
<dbReference type="EMBL" id="GBRH01232131">
    <property type="protein sequence ID" value="JAD65764.1"/>
    <property type="molecule type" value="Transcribed_RNA"/>
</dbReference>
<proteinExistence type="predicted"/>
<reference evidence="1" key="2">
    <citation type="journal article" date="2015" name="Data Brief">
        <title>Shoot transcriptome of the giant reed, Arundo donax.</title>
        <authorList>
            <person name="Barrero R.A."/>
            <person name="Guerrero F.D."/>
            <person name="Moolhuijzen P."/>
            <person name="Goolsby J.A."/>
            <person name="Tidwell J."/>
            <person name="Bellgard S.E."/>
            <person name="Bellgard M.I."/>
        </authorList>
    </citation>
    <scope>NUCLEOTIDE SEQUENCE</scope>
    <source>
        <tissue evidence="1">Shoot tissue taken approximately 20 cm above the soil surface</tissue>
    </source>
</reference>
<accession>A0A0A9BP86</accession>
<organism evidence="1">
    <name type="scientific">Arundo donax</name>
    <name type="common">Giant reed</name>
    <name type="synonym">Donax arundinaceus</name>
    <dbReference type="NCBI Taxonomy" id="35708"/>
    <lineage>
        <taxon>Eukaryota</taxon>
        <taxon>Viridiplantae</taxon>
        <taxon>Streptophyta</taxon>
        <taxon>Embryophyta</taxon>
        <taxon>Tracheophyta</taxon>
        <taxon>Spermatophyta</taxon>
        <taxon>Magnoliopsida</taxon>
        <taxon>Liliopsida</taxon>
        <taxon>Poales</taxon>
        <taxon>Poaceae</taxon>
        <taxon>PACMAD clade</taxon>
        <taxon>Arundinoideae</taxon>
        <taxon>Arundineae</taxon>
        <taxon>Arundo</taxon>
    </lineage>
</organism>
<dbReference type="AlphaFoldDB" id="A0A0A9BP86"/>